<evidence type="ECO:0000313" key="1">
    <source>
        <dbReference type="EMBL" id="CDI12407.1"/>
    </source>
</evidence>
<sequence length="117" mass="13071">MRSSIQTYVFTIACIASAAQYRRARFQGVTDYCTIWPRWRFLTRARETGAATADTSRPRTPLATLLLIKNGSIKNDSFRTALGPDAGVPGMNGRVSGAFSFLKFVHWTQPGPRRIVF</sequence>
<dbReference type="EMBL" id="HG518324">
    <property type="protein sequence ID" value="CDI12407.1"/>
    <property type="molecule type" value="Genomic_DNA"/>
</dbReference>
<protein>
    <submittedName>
        <fullName evidence="1">Uncharacterized protein</fullName>
    </submittedName>
</protein>
<name>U4Q8V3_9HYPH</name>
<dbReference type="HOGENOM" id="CLU_2082987_0_0_5"/>
<dbReference type="Proteomes" id="UP000016944">
    <property type="component" value="Plasmid IRBL74_p"/>
</dbReference>
<organism evidence="1 2">
    <name type="scientific">Agrobacterium pusense</name>
    <dbReference type="NCBI Taxonomy" id="648995"/>
    <lineage>
        <taxon>Bacteria</taxon>
        <taxon>Pseudomonadati</taxon>
        <taxon>Pseudomonadota</taxon>
        <taxon>Alphaproteobacteria</taxon>
        <taxon>Hyphomicrobiales</taxon>
        <taxon>Rhizobiaceae</taxon>
        <taxon>Rhizobium/Agrobacterium group</taxon>
        <taxon>Agrobacterium</taxon>
    </lineage>
</organism>
<reference evidence="1 2" key="1">
    <citation type="journal article" date="2013" name="Genome Announc.">
        <title>Complete Genome Sequence of the Sesbania Symbiont and Rice Growth-Promoting Endophyte Rhizobium sp. Strain IRBG74.</title>
        <authorList>
            <person name="Crook M.B."/>
            <person name="Mitra S."/>
            <person name="Ane J.M."/>
            <person name="Sadowsky M.J."/>
            <person name="Gyaneshwar P."/>
        </authorList>
    </citation>
    <scope>NUCLEOTIDE SEQUENCE [LARGE SCALE GENOMIC DNA]</scope>
    <source>
        <strain evidence="1 2">IRBG74</strain>
        <plasmid evidence="2">IRBL74_p</plasmid>
    </source>
</reference>
<gene>
    <name evidence="1" type="ORF">BN877_p0693</name>
</gene>
<geneLocation type="plasmid" evidence="1 2">
    <name>IRBL74_p</name>
</geneLocation>
<accession>U4Q8V3</accession>
<dbReference type="AlphaFoldDB" id="U4Q8V3"/>
<keyword evidence="1" id="KW-0614">Plasmid</keyword>
<dbReference type="KEGG" id="rir:BN877_p0693"/>
<evidence type="ECO:0000313" key="2">
    <source>
        <dbReference type="Proteomes" id="UP000016944"/>
    </source>
</evidence>
<proteinExistence type="predicted"/>